<keyword evidence="1" id="KW-1015">Disulfide bond</keyword>
<dbReference type="InterPro" id="IPR002909">
    <property type="entry name" value="IPT_dom"/>
</dbReference>
<dbReference type="OrthoDB" id="5989069at2759"/>
<evidence type="ECO:0000256" key="1">
    <source>
        <dbReference type="PROSITE-ProRule" id="PRU00076"/>
    </source>
</evidence>
<dbReference type="VEuPathDB" id="AmoebaDB:DICPUDRAFT_146524"/>
<feature type="domain" description="EGF-like" evidence="2">
    <location>
        <begin position="1008"/>
        <end position="1041"/>
    </location>
</feature>
<dbReference type="PANTHER" id="PTHR31378:SF29">
    <property type="entry name" value="EGF-LIKE DOMAIN-CONTAINING PROTEIN-RELATED"/>
    <property type="match status" value="1"/>
</dbReference>
<dbReference type="InterPro" id="IPR054484">
    <property type="entry name" value="ComC_SSD"/>
</dbReference>
<dbReference type="GeneID" id="10503322"/>
<accession>F0Z670</accession>
<feature type="disulfide bond" evidence="1">
    <location>
        <begin position="1012"/>
        <end position="1022"/>
    </location>
</feature>
<dbReference type="PROSITE" id="PS00022">
    <property type="entry name" value="EGF_1"/>
    <property type="match status" value="1"/>
</dbReference>
<keyword evidence="1" id="KW-0245">EGF-like domain</keyword>
<dbReference type="Gene3D" id="2.10.25.10">
    <property type="entry name" value="Laminin"/>
    <property type="match status" value="1"/>
</dbReference>
<dbReference type="InParanoid" id="F0Z670"/>
<dbReference type="InterPro" id="IPR002049">
    <property type="entry name" value="LE_dom"/>
</dbReference>
<dbReference type="Pfam" id="PF22933">
    <property type="entry name" value="ComC_SSD"/>
    <property type="match status" value="1"/>
</dbReference>
<dbReference type="Pfam" id="PF23033">
    <property type="entry name" value="DUF7034"/>
    <property type="match status" value="1"/>
</dbReference>
<gene>
    <name evidence="3" type="ORF">DICPUDRAFT_146524</name>
</gene>
<dbReference type="InterPro" id="IPR055462">
    <property type="entry name" value="DUF7034"/>
</dbReference>
<name>F0Z670_DICPU</name>
<dbReference type="InterPro" id="IPR055463">
    <property type="entry name" value="DUF7035"/>
</dbReference>
<dbReference type="KEGG" id="dpp:DICPUDRAFT_146524"/>
<dbReference type="eggNOG" id="ENOG502SC7H">
    <property type="taxonomic scope" value="Eukaryota"/>
</dbReference>
<protein>
    <recommendedName>
        <fullName evidence="2">EGF-like domain-containing protein</fullName>
    </recommendedName>
</protein>
<dbReference type="Pfam" id="PF01833">
    <property type="entry name" value="TIG"/>
    <property type="match status" value="1"/>
</dbReference>
<proteinExistence type="predicted"/>
<dbReference type="CDD" id="cd00055">
    <property type="entry name" value="EGF_Lam"/>
    <property type="match status" value="1"/>
</dbReference>
<dbReference type="RefSeq" id="XP_003282941.1">
    <property type="nucleotide sequence ID" value="XM_003282893.1"/>
</dbReference>
<dbReference type="Pfam" id="PF23106">
    <property type="entry name" value="EGF_Teneurin"/>
    <property type="match status" value="1"/>
</dbReference>
<dbReference type="EMBL" id="GL870941">
    <property type="protein sequence ID" value="EGC40605.1"/>
    <property type="molecule type" value="Genomic_DNA"/>
</dbReference>
<evidence type="ECO:0000313" key="4">
    <source>
        <dbReference type="Proteomes" id="UP000001064"/>
    </source>
</evidence>
<evidence type="ECO:0000259" key="2">
    <source>
        <dbReference type="PROSITE" id="PS50026"/>
    </source>
</evidence>
<reference evidence="4" key="1">
    <citation type="journal article" date="2011" name="Genome Biol.">
        <title>Comparative genomics of the social amoebae Dictyostelium discoideum and Dictyostelium purpureum.</title>
        <authorList>
            <consortium name="US DOE Joint Genome Institute (JGI-PGF)"/>
            <person name="Sucgang R."/>
            <person name="Kuo A."/>
            <person name="Tian X."/>
            <person name="Salerno W."/>
            <person name="Parikh A."/>
            <person name="Feasley C.L."/>
            <person name="Dalin E."/>
            <person name="Tu H."/>
            <person name="Huang E."/>
            <person name="Barry K."/>
            <person name="Lindquist E."/>
            <person name="Shapiro H."/>
            <person name="Bruce D."/>
            <person name="Schmutz J."/>
            <person name="Salamov A."/>
            <person name="Fey P."/>
            <person name="Gaudet P."/>
            <person name="Anjard C."/>
            <person name="Babu M.M."/>
            <person name="Basu S."/>
            <person name="Bushmanova Y."/>
            <person name="van der Wel H."/>
            <person name="Katoh-Kurasawa M."/>
            <person name="Dinh C."/>
            <person name="Coutinho P.M."/>
            <person name="Saito T."/>
            <person name="Elias M."/>
            <person name="Schaap P."/>
            <person name="Kay R.R."/>
            <person name="Henrissat B."/>
            <person name="Eichinger L."/>
            <person name="Rivero F."/>
            <person name="Putnam N.H."/>
            <person name="West C.M."/>
            <person name="Loomis W.F."/>
            <person name="Chisholm R.L."/>
            <person name="Shaulsky G."/>
            <person name="Strassmann J.E."/>
            <person name="Queller D.C."/>
            <person name="Kuspa A."/>
            <person name="Grigoriev I.V."/>
        </authorList>
    </citation>
    <scope>NUCLEOTIDE SEQUENCE [LARGE SCALE GENOMIC DNA]</scope>
    <source>
        <strain evidence="4">QSDP1</strain>
    </source>
</reference>
<comment type="caution">
    <text evidence="1">Lacks conserved residue(s) required for the propagation of feature annotation.</text>
</comment>
<dbReference type="PROSITE" id="PS50026">
    <property type="entry name" value="EGF_3"/>
    <property type="match status" value="1"/>
</dbReference>
<keyword evidence="4" id="KW-1185">Reference proteome</keyword>
<dbReference type="Proteomes" id="UP000001064">
    <property type="component" value="Unassembled WGS sequence"/>
</dbReference>
<dbReference type="InterPro" id="IPR000742">
    <property type="entry name" value="EGF"/>
</dbReference>
<sequence length="1290" mass="144339">MGFDIVEIYQMLGVDSDVSAEALGTEVLGLSKCTFKYMYTNLFKLSCVSFLPDYNIASIKVKITSGTSSKEFDLEPFFKDYYSLSDIKTYPDLADLQNLQALGYSEGAVLSIKVNTTVDKGYFVVYPLAATKDTQMLPIYSDNSGTTYLYSISTFIPKEYSIFYPSASNINLEAKIQTSVKQYEKSPIPKIYDNLGQYPDSMLFISYGFSELKRNDYDPISSSCFDSQKTSTRFPFGYAYSDGSSYWYQISTVVKPSLMIGNGNFPANLESDIDKINGNIYFPLLTPIIQDNQKSPRLIGFTKTHLDYDSYLFRISAKTPYQFSYIKTGANLASLYGHEILVSGSSTEGTYEFIAQEHPDLKMILYDKVAMSIVLNSKSFGTDSGSVFSFSGPTIVKNFDITTIKDVSFLYNDIDITNRRHYNILYFNYPTDIPRETLFKLTPNDPGVISNPTIDPSLQNKGTISFFSKWNETKQSFQIEFYVESNSLSSNTNFPFTISYSTYELYSSMLNTQLRIKRSKMDLQGPMFKEITKITPQNQLDSNNNKFSVFGWNIKIEDPINGLEGGYVIIKGDVDQSTYNFTVNPTKAKSGDKYLGEYEFKINITYPCITQNYVISEVKLYDTVNRPSYFAVLPSTKIPFYIINPFIGAINPFLYYLKDTNINKIQLQCVPFNDNTPPELLPESLDIGSGHLIDVGKPQLRSFSFSAYDLESGMKKDVYPIVYLSNTANQILECKTNITKFKEFSASYMCSMEIPLGFGYPGILAVSIYGLINNNGLFSGYSTQKLYDFESYQPFETLYSASLPLLSGSSEINEKGGDIWLYGIYLDDTSVATIKYSNGTTEMLTPIVSYQSAIKITNIKATDQPFEIFVSTLSRGDSNIMIVKPTLYNLYYVNCNNNGLSTGLNGKCICNNKWTTIDTNKQCSVPNHYIYGSTQVSHLIGGEITLNGWFGDIKNNPKLYIGNKEVTIKSITSDSIITTIEPGTAGQVQVNYTQNSLTWSGKIYPYISDKQCPLRCEEHGTCNKITGVCKCNSGYTGFDCSSPINNNGGGETEIDNNGTSIIKNQDIGYSISIDSVVELDLEGNSVSKINLTNNWIFINKVGSTTTFKQNRNNEDETQALLTLIIEEVNDKDKDFTFAGNEFTVTKGGLKMSLSISNWLYKSNLNTLQVQMSSDASTVSSNGCKEFAIESQSNINNIINNINYLKIIKNGNVLYSRFQDKILSDNRPTTVTAQLLSKDETSVKIALNLPHCEDCLIDPDFSLLITSGYLNNCNTGSKKWVVAVAVVCIHS</sequence>
<feature type="disulfide bond" evidence="1">
    <location>
        <begin position="1031"/>
        <end position="1040"/>
    </location>
</feature>
<dbReference type="Pfam" id="PF23034">
    <property type="entry name" value="DUF7035"/>
    <property type="match status" value="1"/>
</dbReference>
<organism evidence="3 4">
    <name type="scientific">Dictyostelium purpureum</name>
    <name type="common">Slime mold</name>
    <dbReference type="NCBI Taxonomy" id="5786"/>
    <lineage>
        <taxon>Eukaryota</taxon>
        <taxon>Amoebozoa</taxon>
        <taxon>Evosea</taxon>
        <taxon>Eumycetozoa</taxon>
        <taxon>Dictyostelia</taxon>
        <taxon>Dictyosteliales</taxon>
        <taxon>Dictyosteliaceae</taxon>
        <taxon>Dictyostelium</taxon>
    </lineage>
</organism>
<dbReference type="PANTHER" id="PTHR31378">
    <property type="entry name" value="EGF-LIKE DOMAIN-CONTAINING PROTEIN-RELATED-RELATED"/>
    <property type="match status" value="1"/>
</dbReference>
<dbReference type="PROSITE" id="PS01186">
    <property type="entry name" value="EGF_2"/>
    <property type="match status" value="1"/>
</dbReference>
<evidence type="ECO:0000313" key="3">
    <source>
        <dbReference type="EMBL" id="EGC40605.1"/>
    </source>
</evidence>